<dbReference type="AlphaFoldDB" id="A0A8S1XDA7"/>
<dbReference type="OMA" id="QIDCILI"/>
<accession>A0A8S1XDA7</accession>
<evidence type="ECO:0000313" key="2">
    <source>
        <dbReference type="Proteomes" id="UP000683925"/>
    </source>
</evidence>
<name>A0A8S1XDA7_PAROT</name>
<dbReference type="EMBL" id="CAJJDP010000118">
    <property type="protein sequence ID" value="CAD8199044.1"/>
    <property type="molecule type" value="Genomic_DNA"/>
</dbReference>
<sequence length="544" mass="64221">MLMCCQKQPLSKEMNDFLLQKFPEFQSPNQIVITSNPETFSIKYNINKKICQKYKINTIDQLANKQNVQKMIMTELEVEQFQLSYNYRNIQKDKLSALAYGNNGYTFCLDLQQQLSNGSNVLVIGEKGKGKSTLINAVGNSLLVDYADRYRYHISEYDFNGYLQECDVWVQNVKFKFLEVLGYEQNLLKNQQIMFQTYEYLRDKNLQIDCILICRRFGNQPLNTIEKQIICHLAEVFGQQYIKKCFLVNTNYDLGDEKPILNQLQGDLNRINQIYDQMPNPKILFVNSQITPFEGNAGAHRFETVKVAKNAITNLINTNPERIAIINPDAFQYRRQTENSMKQTKDQIKASLVQLLPCLENYFQISEVDPKDDLFYANSIFWSTLKNDERERDNKVLSEILEEIILPDSILTEIEIQFQNSGLLSSLTMDLDRQRRRRNEATYLQQFMFLRTKLNIEKTRWLQNIIELADQYINEQRQFLQETYVYLEETREQLITNNMNNQLKLYLQQDQGFENQELKQEFEDIRQRLFLPNSNFFATQIIAL</sequence>
<dbReference type="OrthoDB" id="305070at2759"/>
<proteinExistence type="predicted"/>
<dbReference type="Proteomes" id="UP000683925">
    <property type="component" value="Unassembled WGS sequence"/>
</dbReference>
<organism evidence="1 2">
    <name type="scientific">Paramecium octaurelia</name>
    <dbReference type="NCBI Taxonomy" id="43137"/>
    <lineage>
        <taxon>Eukaryota</taxon>
        <taxon>Sar</taxon>
        <taxon>Alveolata</taxon>
        <taxon>Ciliophora</taxon>
        <taxon>Intramacronucleata</taxon>
        <taxon>Oligohymenophorea</taxon>
        <taxon>Peniculida</taxon>
        <taxon>Parameciidae</taxon>
        <taxon>Paramecium</taxon>
    </lineage>
</organism>
<evidence type="ECO:0000313" key="1">
    <source>
        <dbReference type="EMBL" id="CAD8199044.1"/>
    </source>
</evidence>
<comment type="caution">
    <text evidence="1">The sequence shown here is derived from an EMBL/GenBank/DDBJ whole genome shotgun (WGS) entry which is preliminary data.</text>
</comment>
<reference evidence="1" key="1">
    <citation type="submission" date="2021-01" db="EMBL/GenBank/DDBJ databases">
        <authorList>
            <consortium name="Genoscope - CEA"/>
            <person name="William W."/>
        </authorList>
    </citation>
    <scope>NUCLEOTIDE SEQUENCE</scope>
</reference>
<keyword evidence="2" id="KW-1185">Reference proteome</keyword>
<gene>
    <name evidence="1" type="ORF">POCTA_138.1.T1180117</name>
</gene>
<protein>
    <submittedName>
        <fullName evidence="1">Uncharacterized protein</fullName>
    </submittedName>
</protein>